<comment type="caution">
    <text evidence="1">The sequence shown here is derived from an EMBL/GenBank/DDBJ whole genome shotgun (WGS) entry which is preliminary data.</text>
</comment>
<proteinExistence type="predicted"/>
<protein>
    <submittedName>
        <fullName evidence="1">Uncharacterized protein</fullName>
    </submittedName>
</protein>
<evidence type="ECO:0000313" key="1">
    <source>
        <dbReference type="EMBL" id="KFG52196.1"/>
    </source>
</evidence>
<dbReference type="AlphaFoldDB" id="A0A086L6C8"/>
<accession>A0A086L6C8</accession>
<organism evidence="1 2">
    <name type="scientific">Toxoplasma gondii p89</name>
    <dbReference type="NCBI Taxonomy" id="943119"/>
    <lineage>
        <taxon>Eukaryota</taxon>
        <taxon>Sar</taxon>
        <taxon>Alveolata</taxon>
        <taxon>Apicomplexa</taxon>
        <taxon>Conoidasida</taxon>
        <taxon>Coccidia</taxon>
        <taxon>Eucoccidiorida</taxon>
        <taxon>Eimeriorina</taxon>
        <taxon>Sarcocystidae</taxon>
        <taxon>Toxoplasma</taxon>
    </lineage>
</organism>
<gene>
    <name evidence="1" type="ORF">TGP89_270360</name>
</gene>
<sequence length="252" mass="28190">MQNGVFTRENADFLVKSGADSPSSQSLLLRTSPSPLSLPRRRFIFLRSASFDLSERSSLACLAPFFCLASGVSLRSAFSLPFFARRGRPCLFFLFIFFFRVSFTANFRGKRVKMAASTIPISQWPSLLYAPPSSPANPAVEALPEMQFDDLHYPRQMLLCRGAGYSLEQCNRMAQPDARVTPENPAEKLLKEEAVAAIACLSQREGGKDEQCRYYIERMYKLANKEKQPEPGMLSKASTLACKLLGIHRPEA</sequence>
<dbReference type="EMBL" id="AEYI02000048">
    <property type="protein sequence ID" value="KFG52196.1"/>
    <property type="molecule type" value="Genomic_DNA"/>
</dbReference>
<dbReference type="OrthoDB" id="330704at2759"/>
<reference evidence="1 2" key="1">
    <citation type="submission" date="2014-03" db="EMBL/GenBank/DDBJ databases">
        <authorList>
            <person name="Sibley D."/>
            <person name="Venepally P."/>
            <person name="Karamycheva S."/>
            <person name="Hadjithomas M."/>
            <person name="Khan A."/>
            <person name="Brunk B."/>
            <person name="Roos D."/>
            <person name="Caler E."/>
            <person name="Lorenzi H."/>
        </authorList>
    </citation>
    <scope>NUCLEOTIDE SEQUENCE [LARGE SCALE GENOMIC DNA]</scope>
    <source>
        <strain evidence="2">p89</strain>
    </source>
</reference>
<evidence type="ECO:0000313" key="2">
    <source>
        <dbReference type="Proteomes" id="UP000028828"/>
    </source>
</evidence>
<dbReference type="Proteomes" id="UP000028828">
    <property type="component" value="Unassembled WGS sequence"/>
</dbReference>
<dbReference type="VEuPathDB" id="ToxoDB:TGP89_270360"/>
<name>A0A086L6C8_TOXGO</name>